<name>A0A7R7W977_ASPKA</name>
<proteinExistence type="predicted"/>
<dbReference type="KEGG" id="aluc:AKAW2_31532S"/>
<dbReference type="InterPro" id="IPR029404">
    <property type="entry name" value="CDIN1"/>
</dbReference>
<comment type="subcellular location">
    <subcellularLocation>
        <location evidence="2">Cytoplasm</location>
    </subcellularLocation>
    <subcellularLocation>
        <location evidence="1">Nucleus</location>
    </subcellularLocation>
</comment>
<evidence type="ECO:0000313" key="6">
    <source>
        <dbReference type="EMBL" id="BCR98213.1"/>
    </source>
</evidence>
<sequence length="213" mass="24444">MQVKMIGAVIDDSVPPYIGIPRGTVEPVFKMACRLRFAKPDVDMLLGRIDTQLDRMIVLALIEAALRLLPPDNTPEGRAEAKKKMQKKMEQARLHETAFIDQLRYFGYQFLTEREQKEVQLHPTPDIRFLRPISIQGHLCHWLEYKSYFGFKANPFIASKNKKQLTKYTSELGSGAVVYKLGFEIDHILVAGLRSFREAEVLHSLGRQSRLSK</sequence>
<keyword evidence="3" id="KW-0963">Cytoplasm</keyword>
<keyword evidence="7" id="KW-1185">Reference proteome</keyword>
<dbReference type="GeneID" id="64959538"/>
<evidence type="ECO:0000256" key="1">
    <source>
        <dbReference type="ARBA" id="ARBA00004123"/>
    </source>
</evidence>
<keyword evidence="4" id="KW-0539">Nucleus</keyword>
<dbReference type="Pfam" id="PF14811">
    <property type="entry name" value="TPD"/>
    <property type="match status" value="1"/>
</dbReference>
<evidence type="ECO:0000256" key="2">
    <source>
        <dbReference type="ARBA" id="ARBA00004496"/>
    </source>
</evidence>
<dbReference type="PANTHER" id="PTHR31661">
    <property type="entry name" value="SIMILAR TO CDNA SEQUENCE BC052040"/>
    <property type="match status" value="1"/>
</dbReference>
<evidence type="ECO:0000256" key="4">
    <source>
        <dbReference type="ARBA" id="ARBA00023242"/>
    </source>
</evidence>
<protein>
    <recommendedName>
        <fullName evidence="5">CDAN1-interacting nuclease 1</fullName>
    </recommendedName>
</protein>
<evidence type="ECO:0000313" key="7">
    <source>
        <dbReference type="Proteomes" id="UP000661280"/>
    </source>
</evidence>
<accession>A0A7R7W977</accession>
<gene>
    <name evidence="6" type="ORF">AKAW2_31532S</name>
</gene>
<evidence type="ECO:0000256" key="5">
    <source>
        <dbReference type="ARBA" id="ARBA00023480"/>
    </source>
</evidence>
<dbReference type="RefSeq" id="XP_041541979.1">
    <property type="nucleotide sequence ID" value="XM_041688167.1"/>
</dbReference>
<dbReference type="PANTHER" id="PTHR31661:SF1">
    <property type="entry name" value="CDAN1-INTERACTING NUCLEASE 1"/>
    <property type="match status" value="1"/>
</dbReference>
<dbReference type="OrthoDB" id="6105938at2759"/>
<reference evidence="6" key="2">
    <citation type="submission" date="2021-02" db="EMBL/GenBank/DDBJ databases">
        <title>Aspergillus luchuensis mut. kawachii IFO 4304 genome sequence.</title>
        <authorList>
            <person name="Mori K."/>
            <person name="Kadooka C."/>
            <person name="Goto M."/>
            <person name="Futagami T."/>
        </authorList>
    </citation>
    <scope>NUCLEOTIDE SEQUENCE</scope>
    <source>
        <strain evidence="6">IFO 4308</strain>
    </source>
</reference>
<evidence type="ECO:0000256" key="3">
    <source>
        <dbReference type="ARBA" id="ARBA00022490"/>
    </source>
</evidence>
<dbReference type="EMBL" id="AP024427">
    <property type="protein sequence ID" value="BCR98213.1"/>
    <property type="molecule type" value="Genomic_DNA"/>
</dbReference>
<dbReference type="Proteomes" id="UP000661280">
    <property type="component" value="Chromosome 3"/>
</dbReference>
<organism evidence="6 7">
    <name type="scientific">Aspergillus kawachii</name>
    <name type="common">White koji mold</name>
    <name type="synonym">Aspergillus awamori var. kawachi</name>
    <dbReference type="NCBI Taxonomy" id="1069201"/>
    <lineage>
        <taxon>Eukaryota</taxon>
        <taxon>Fungi</taxon>
        <taxon>Dikarya</taxon>
        <taxon>Ascomycota</taxon>
        <taxon>Pezizomycotina</taxon>
        <taxon>Eurotiomycetes</taxon>
        <taxon>Eurotiomycetidae</taxon>
        <taxon>Eurotiales</taxon>
        <taxon>Aspergillaceae</taxon>
        <taxon>Aspergillus</taxon>
        <taxon>Aspergillus subgen. Circumdati</taxon>
    </lineage>
</organism>
<dbReference type="AlphaFoldDB" id="A0A7R7W977"/>
<reference evidence="6" key="1">
    <citation type="submission" date="2021-01" db="EMBL/GenBank/DDBJ databases">
        <authorList>
            <consortium name="Aspergillus luchuensis mut. kawachii IFO 4304 genome sequencing consortium"/>
            <person name="Kazuki M."/>
            <person name="Futagami T."/>
        </authorList>
    </citation>
    <scope>NUCLEOTIDE SEQUENCE</scope>
    <source>
        <strain evidence="6">IFO 4308</strain>
    </source>
</reference>
<dbReference type="GO" id="GO:0005737">
    <property type="term" value="C:cytoplasm"/>
    <property type="evidence" value="ECO:0007669"/>
    <property type="project" value="UniProtKB-SubCell"/>
</dbReference>
<dbReference type="GO" id="GO:0005634">
    <property type="term" value="C:nucleus"/>
    <property type="evidence" value="ECO:0007669"/>
    <property type="project" value="UniProtKB-SubCell"/>
</dbReference>